<gene>
    <name evidence="2" type="ORF">KGF57_003852</name>
</gene>
<accession>A0AAD5BCY1</accession>
<dbReference type="EMBL" id="JAIHNG010000133">
    <property type="protein sequence ID" value="KAI5954828.1"/>
    <property type="molecule type" value="Genomic_DNA"/>
</dbReference>
<proteinExistence type="predicted"/>
<name>A0AAD5BCY1_9ASCO</name>
<organism evidence="2 3">
    <name type="scientific">Candida theae</name>
    <dbReference type="NCBI Taxonomy" id="1198502"/>
    <lineage>
        <taxon>Eukaryota</taxon>
        <taxon>Fungi</taxon>
        <taxon>Dikarya</taxon>
        <taxon>Ascomycota</taxon>
        <taxon>Saccharomycotina</taxon>
        <taxon>Pichiomycetes</taxon>
        <taxon>Debaryomycetaceae</taxon>
        <taxon>Candida/Lodderomyces clade</taxon>
        <taxon>Candida</taxon>
    </lineage>
</organism>
<comment type="caution">
    <text evidence="2">The sequence shown here is derived from an EMBL/GenBank/DDBJ whole genome shotgun (WGS) entry which is preliminary data.</text>
</comment>
<feature type="signal peptide" evidence="1">
    <location>
        <begin position="1"/>
        <end position="20"/>
    </location>
</feature>
<keyword evidence="3" id="KW-1185">Reference proteome</keyword>
<reference evidence="2 3" key="1">
    <citation type="journal article" date="2022" name="DNA Res.">
        <title>Genome analysis of five recently described species of the CUG-Ser clade uncovers Candida theae as a new hybrid lineage with pathogenic potential in the Candida parapsilosis species complex.</title>
        <authorList>
            <person name="Mixao V."/>
            <person name="Del Olmo V."/>
            <person name="Hegedusova E."/>
            <person name="Saus E."/>
            <person name="Pryszcz L."/>
            <person name="Cillingova A."/>
            <person name="Nosek J."/>
            <person name="Gabaldon T."/>
        </authorList>
    </citation>
    <scope>NUCLEOTIDE SEQUENCE [LARGE SCALE GENOMIC DNA]</scope>
    <source>
        <strain evidence="2 3">CBS 12239</strain>
    </source>
</reference>
<evidence type="ECO:0000313" key="2">
    <source>
        <dbReference type="EMBL" id="KAI5954828.1"/>
    </source>
</evidence>
<dbReference type="RefSeq" id="XP_051607715.1">
    <property type="nucleotide sequence ID" value="XM_051753314.1"/>
</dbReference>
<dbReference type="Proteomes" id="UP001204833">
    <property type="component" value="Unassembled WGS sequence"/>
</dbReference>
<dbReference type="AlphaFoldDB" id="A0AAD5BCY1"/>
<protein>
    <submittedName>
        <fullName evidence="2">Uncharacterized protein</fullName>
    </submittedName>
</protein>
<dbReference type="GeneID" id="76151910"/>
<keyword evidence="1" id="KW-0732">Signal</keyword>
<feature type="chain" id="PRO_5042185923" evidence="1">
    <location>
        <begin position="21"/>
        <end position="74"/>
    </location>
</feature>
<evidence type="ECO:0000256" key="1">
    <source>
        <dbReference type="SAM" id="SignalP"/>
    </source>
</evidence>
<evidence type="ECO:0000313" key="3">
    <source>
        <dbReference type="Proteomes" id="UP001204833"/>
    </source>
</evidence>
<sequence length="74" mass="6992">MQYSTILITLATFATTFVMAENDTAIANGTAATNGTGATNGTSSSSLAGVAGALQLGTAGTIGALAAGAVALII</sequence>